<organism evidence="1 2">
    <name type="scientific">Vescimonas coprocola</name>
    <dbReference type="NCBI Taxonomy" id="2714355"/>
    <lineage>
        <taxon>Bacteria</taxon>
        <taxon>Bacillati</taxon>
        <taxon>Bacillota</taxon>
        <taxon>Clostridia</taxon>
        <taxon>Eubacteriales</taxon>
        <taxon>Oscillospiraceae</taxon>
        <taxon>Vescimonas</taxon>
    </lineage>
</organism>
<evidence type="ECO:0000313" key="1">
    <source>
        <dbReference type="EMBL" id="BCK81366.1"/>
    </source>
</evidence>
<protein>
    <submittedName>
        <fullName evidence="1">Uncharacterized protein</fullName>
    </submittedName>
</protein>
<accession>A0A810Q6S1</accession>
<gene>
    <name evidence="1" type="ORF">MM50RIKEN_11290</name>
</gene>
<proteinExistence type="predicted"/>
<dbReference type="EMBL" id="AP023418">
    <property type="protein sequence ID" value="BCK81366.1"/>
    <property type="molecule type" value="Genomic_DNA"/>
</dbReference>
<dbReference type="Proteomes" id="UP000681035">
    <property type="component" value="Chromosome"/>
</dbReference>
<dbReference type="KEGG" id="vcop:MM50RIKEN_11290"/>
<evidence type="ECO:0000313" key="2">
    <source>
        <dbReference type="Proteomes" id="UP000681035"/>
    </source>
</evidence>
<reference evidence="1" key="1">
    <citation type="submission" date="2020-09" db="EMBL/GenBank/DDBJ databases">
        <title>New species isolated from human feces.</title>
        <authorList>
            <person name="Kitahara M."/>
            <person name="Shigeno Y."/>
            <person name="Shime M."/>
            <person name="Matsumoto Y."/>
            <person name="Nakamura S."/>
            <person name="Motooka D."/>
            <person name="Fukuoka S."/>
            <person name="Nishikawa H."/>
            <person name="Benno Y."/>
        </authorList>
    </citation>
    <scope>NUCLEOTIDE SEQUENCE</scope>
    <source>
        <strain evidence="1">MM50</strain>
    </source>
</reference>
<sequence length="66" mass="7548">MCIRDYSTHRIPYERQVVKDWEVILLSCFGPGRGGGKSSRFVQELEGEKWPCRIDGGDGSLYNKLI</sequence>
<keyword evidence="2" id="KW-1185">Reference proteome</keyword>
<name>A0A810Q6S1_9FIRM</name>
<dbReference type="AlphaFoldDB" id="A0A810Q6S1"/>